<keyword evidence="2" id="KW-0238">DNA-binding</keyword>
<feature type="domain" description="HTH luxR-type" evidence="4">
    <location>
        <begin position="262"/>
        <end position="327"/>
    </location>
</feature>
<dbReference type="PRINTS" id="PR00038">
    <property type="entry name" value="HTHLUXR"/>
</dbReference>
<name>A0ABY4FWP7_9MICO</name>
<evidence type="ECO:0000313" key="5">
    <source>
        <dbReference type="EMBL" id="UOQ60702.1"/>
    </source>
</evidence>
<keyword evidence="1" id="KW-0805">Transcription regulation</keyword>
<keyword evidence="6" id="KW-1185">Reference proteome</keyword>
<dbReference type="PROSITE" id="PS50043">
    <property type="entry name" value="HTH_LUXR_2"/>
    <property type="match status" value="1"/>
</dbReference>
<evidence type="ECO:0000256" key="1">
    <source>
        <dbReference type="ARBA" id="ARBA00023015"/>
    </source>
</evidence>
<dbReference type="SUPFAM" id="SSF46894">
    <property type="entry name" value="C-terminal effector domain of the bipartite response regulators"/>
    <property type="match status" value="1"/>
</dbReference>
<gene>
    <name evidence="5" type="ORF">MUN76_01565</name>
</gene>
<keyword evidence="3" id="KW-0804">Transcription</keyword>
<dbReference type="PANTHER" id="PTHR44688">
    <property type="entry name" value="DNA-BINDING TRANSCRIPTIONAL ACTIVATOR DEVR_DOSR"/>
    <property type="match status" value="1"/>
</dbReference>
<proteinExistence type="predicted"/>
<dbReference type="PANTHER" id="PTHR44688:SF16">
    <property type="entry name" value="DNA-BINDING TRANSCRIPTIONAL ACTIVATOR DEVR_DOSR"/>
    <property type="match status" value="1"/>
</dbReference>
<dbReference type="InterPro" id="IPR016032">
    <property type="entry name" value="Sig_transdc_resp-reg_C-effctor"/>
</dbReference>
<reference evidence="5 6" key="1">
    <citation type="submission" date="2022-04" db="EMBL/GenBank/DDBJ databases">
        <title>Leucobacter sp. isolated from rhizosphere of onion.</title>
        <authorList>
            <person name="Won M."/>
            <person name="Lee C.-M."/>
            <person name="Woen H.-Y."/>
            <person name="Kwon S.-W."/>
        </authorList>
    </citation>
    <scope>NUCLEOTIDE SEQUENCE [LARGE SCALE GENOMIC DNA]</scope>
    <source>
        <strain evidence="5 6">H25R-14</strain>
    </source>
</reference>
<dbReference type="EMBL" id="CP095043">
    <property type="protein sequence ID" value="UOQ60702.1"/>
    <property type="molecule type" value="Genomic_DNA"/>
</dbReference>
<sequence>MSLATFAPQPGRLSDVTSAAVAELHRVLPFDAMQLLRHDPRRAAVGEALRVGYSPGAAWALQHLFVEKYRVGFTETLSPNDGLPPAISSVRSEFRDDFIASPIFRDHLQRQGYRDGISMELFLRGEYVGIAHFSSTRATGFPEESRRAASAVRGLLAALILDAPVARHAATSTATPGILPGTTGDPDARWLVLPDRGTSPGEPPTGPPLVRTERFSAHLAQFRRSGLDVIRHLWLEGPTLYRIDLRTIPGGDEVAVGMSPAHPDHYSRLTVQELRVLTLLCTGLDDATIAQRLHLSRRTVESHVANARRKLGAKNRVEAVVRTMTTASTLPDPIGCPVDALWPDAGSARGGDPR</sequence>
<dbReference type="CDD" id="cd06170">
    <property type="entry name" value="LuxR_C_like"/>
    <property type="match status" value="1"/>
</dbReference>
<organism evidence="5 6">
    <name type="scientific">Leucobacter rhizosphaerae</name>
    <dbReference type="NCBI Taxonomy" id="2932245"/>
    <lineage>
        <taxon>Bacteria</taxon>
        <taxon>Bacillati</taxon>
        <taxon>Actinomycetota</taxon>
        <taxon>Actinomycetes</taxon>
        <taxon>Micrococcales</taxon>
        <taxon>Microbacteriaceae</taxon>
        <taxon>Leucobacter</taxon>
    </lineage>
</organism>
<dbReference type="Proteomes" id="UP000831775">
    <property type="component" value="Chromosome"/>
</dbReference>
<dbReference type="SMART" id="SM00421">
    <property type="entry name" value="HTH_LUXR"/>
    <property type="match status" value="1"/>
</dbReference>
<evidence type="ECO:0000256" key="2">
    <source>
        <dbReference type="ARBA" id="ARBA00023125"/>
    </source>
</evidence>
<evidence type="ECO:0000256" key="3">
    <source>
        <dbReference type="ARBA" id="ARBA00023163"/>
    </source>
</evidence>
<evidence type="ECO:0000259" key="4">
    <source>
        <dbReference type="PROSITE" id="PS50043"/>
    </source>
</evidence>
<dbReference type="Pfam" id="PF00196">
    <property type="entry name" value="GerE"/>
    <property type="match status" value="1"/>
</dbReference>
<dbReference type="SUPFAM" id="SSF55781">
    <property type="entry name" value="GAF domain-like"/>
    <property type="match status" value="1"/>
</dbReference>
<dbReference type="RefSeq" id="WP_244686554.1">
    <property type="nucleotide sequence ID" value="NZ_CP095043.1"/>
</dbReference>
<evidence type="ECO:0000313" key="6">
    <source>
        <dbReference type="Proteomes" id="UP000831775"/>
    </source>
</evidence>
<protein>
    <submittedName>
        <fullName evidence="5">Helix-turn-helix transcriptional regulator</fullName>
    </submittedName>
</protein>
<dbReference type="InterPro" id="IPR000792">
    <property type="entry name" value="Tscrpt_reg_LuxR_C"/>
</dbReference>
<accession>A0ABY4FWP7</accession>
<dbReference type="Gene3D" id="1.10.10.10">
    <property type="entry name" value="Winged helix-like DNA-binding domain superfamily/Winged helix DNA-binding domain"/>
    <property type="match status" value="1"/>
</dbReference>
<dbReference type="InterPro" id="IPR036388">
    <property type="entry name" value="WH-like_DNA-bd_sf"/>
</dbReference>